<evidence type="ECO:0000313" key="3">
    <source>
        <dbReference type="EMBL" id="MCP2161296.1"/>
    </source>
</evidence>
<keyword evidence="1" id="KW-1133">Transmembrane helix</keyword>
<dbReference type="InterPro" id="IPR011047">
    <property type="entry name" value="Quinoprotein_ADH-like_sf"/>
</dbReference>
<dbReference type="SUPFAM" id="SSF50998">
    <property type="entry name" value="Quinoprotein alcohol dehydrogenase-like"/>
    <property type="match status" value="1"/>
</dbReference>
<proteinExistence type="predicted"/>
<dbReference type="RefSeq" id="WP_253654868.1">
    <property type="nucleotide sequence ID" value="NZ_BAAAOE010000002.1"/>
</dbReference>
<evidence type="ECO:0000256" key="1">
    <source>
        <dbReference type="SAM" id="Phobius"/>
    </source>
</evidence>
<gene>
    <name evidence="3" type="ORF">LX12_002491</name>
</gene>
<dbReference type="InterPro" id="IPR002372">
    <property type="entry name" value="PQQ_rpt_dom"/>
</dbReference>
<evidence type="ECO:0000313" key="4">
    <source>
        <dbReference type="Proteomes" id="UP001205740"/>
    </source>
</evidence>
<dbReference type="Proteomes" id="UP001205740">
    <property type="component" value="Unassembled WGS sequence"/>
</dbReference>
<name>A0ABT1H2D3_9NOCA</name>
<protein>
    <recommendedName>
        <fullName evidence="2">Pyrrolo-quinoline quinone repeat domain-containing protein</fullName>
    </recommendedName>
</protein>
<feature type="domain" description="Pyrrolo-quinoline quinone repeat" evidence="2">
    <location>
        <begin position="77"/>
        <end position="164"/>
    </location>
</feature>
<sequence>MTRPTGSPRRIRPERRTRTDLIVSAAVVVVVLVVAAVVWWVAPSRHTEVDSAPVPLQPVGDATAAPATLVPGWTAPSPVTPMPVVTESAVVTADGGSVVAHDPDDGSIVWSYRRDLPLCGVIAAFPSAPRVVAAYRNSRGCGEVTALRADDGRRSSSRSSDADDRILLQTASDYVVAQGDSRLESWGSSLVRGVEYGRVSAPVQPNTQPRSGCRLQSSATGADDIAVVEQCPDENGYRLTVIAASQDKDGKVTQLGSRLITDGLAGPVPRVVAVSSGAVAVYRGGSPAASSTGASAALGPQIRVYGTDAALRSTHEVLGASDIPPGSVPVRSTSGDGQTALTVFTGSATVVLDPTALTPRYQIPGTLGPAVLMGADLIVPGPSGITVVDPATGAQRRTIAVARPGYTGGTVGLAPIGTDIAVQYDGGVHLLRGTA</sequence>
<accession>A0ABT1H2D3</accession>
<feature type="transmembrane region" description="Helical" evidence="1">
    <location>
        <begin position="21"/>
        <end position="42"/>
    </location>
</feature>
<organism evidence="3 4">
    <name type="scientific">Williamsia serinedens</name>
    <dbReference type="NCBI Taxonomy" id="391736"/>
    <lineage>
        <taxon>Bacteria</taxon>
        <taxon>Bacillati</taxon>
        <taxon>Actinomycetota</taxon>
        <taxon>Actinomycetes</taxon>
        <taxon>Mycobacteriales</taxon>
        <taxon>Nocardiaceae</taxon>
        <taxon>Williamsia</taxon>
    </lineage>
</organism>
<reference evidence="3 4" key="1">
    <citation type="submission" date="2022-06" db="EMBL/GenBank/DDBJ databases">
        <title>Genomic Encyclopedia of Archaeal and Bacterial Type Strains, Phase II (KMG-II): from individual species to whole genera.</title>
        <authorList>
            <person name="Goeker M."/>
        </authorList>
    </citation>
    <scope>NUCLEOTIDE SEQUENCE [LARGE SCALE GENOMIC DNA]</scope>
    <source>
        <strain evidence="3 4">DSM 45037</strain>
    </source>
</reference>
<comment type="caution">
    <text evidence="3">The sequence shown here is derived from an EMBL/GenBank/DDBJ whole genome shotgun (WGS) entry which is preliminary data.</text>
</comment>
<keyword evidence="1" id="KW-0472">Membrane</keyword>
<dbReference type="InterPro" id="IPR015943">
    <property type="entry name" value="WD40/YVTN_repeat-like_dom_sf"/>
</dbReference>
<dbReference type="Gene3D" id="2.130.10.10">
    <property type="entry name" value="YVTN repeat-like/Quinoprotein amine dehydrogenase"/>
    <property type="match status" value="1"/>
</dbReference>
<keyword evidence="4" id="KW-1185">Reference proteome</keyword>
<dbReference type="Pfam" id="PF13360">
    <property type="entry name" value="PQQ_2"/>
    <property type="match status" value="1"/>
</dbReference>
<keyword evidence="1" id="KW-0812">Transmembrane</keyword>
<evidence type="ECO:0000259" key="2">
    <source>
        <dbReference type="Pfam" id="PF13360"/>
    </source>
</evidence>
<dbReference type="EMBL" id="JAMTCG010000004">
    <property type="protein sequence ID" value="MCP2161296.1"/>
    <property type="molecule type" value="Genomic_DNA"/>
</dbReference>